<proteinExistence type="predicted"/>
<organism evidence="1 2">
    <name type="scientific">Papilio machaon</name>
    <name type="common">Old World swallowtail butterfly</name>
    <dbReference type="NCBI Taxonomy" id="76193"/>
    <lineage>
        <taxon>Eukaryota</taxon>
        <taxon>Metazoa</taxon>
        <taxon>Ecdysozoa</taxon>
        <taxon>Arthropoda</taxon>
        <taxon>Hexapoda</taxon>
        <taxon>Insecta</taxon>
        <taxon>Pterygota</taxon>
        <taxon>Neoptera</taxon>
        <taxon>Endopterygota</taxon>
        <taxon>Lepidoptera</taxon>
        <taxon>Glossata</taxon>
        <taxon>Ditrysia</taxon>
        <taxon>Papilionoidea</taxon>
        <taxon>Papilionidae</taxon>
        <taxon>Papilioninae</taxon>
        <taxon>Papilio</taxon>
    </lineage>
</organism>
<evidence type="ECO:0000313" key="1">
    <source>
        <dbReference type="EMBL" id="KPJ21508.1"/>
    </source>
</evidence>
<comment type="caution">
    <text evidence="1">The sequence shown here is derived from an EMBL/GenBank/DDBJ whole genome shotgun (WGS) entry which is preliminary data.</text>
</comment>
<dbReference type="AlphaFoldDB" id="A0A0N1IIA1"/>
<protein>
    <submittedName>
        <fullName evidence="1">Uncharacterized protein</fullName>
    </submittedName>
</protein>
<accession>A0A0N1IIA1</accession>
<dbReference type="EMBL" id="LADJ01051844">
    <property type="protein sequence ID" value="KPJ21508.1"/>
    <property type="molecule type" value="Genomic_DNA"/>
</dbReference>
<evidence type="ECO:0000313" key="2">
    <source>
        <dbReference type="Proteomes" id="UP000053240"/>
    </source>
</evidence>
<dbReference type="Proteomes" id="UP000053240">
    <property type="component" value="Unassembled WGS sequence"/>
</dbReference>
<gene>
    <name evidence="1" type="ORF">RR48_00717</name>
</gene>
<name>A0A0N1IIA1_PAPMA</name>
<keyword evidence="2" id="KW-1185">Reference proteome</keyword>
<dbReference type="InParanoid" id="A0A0N1IIA1"/>
<reference evidence="1 2" key="1">
    <citation type="journal article" date="2015" name="Nat. Commun.">
        <title>Outbred genome sequencing and CRISPR/Cas9 gene editing in butterflies.</title>
        <authorList>
            <person name="Li X."/>
            <person name="Fan D."/>
            <person name="Zhang W."/>
            <person name="Liu G."/>
            <person name="Zhang L."/>
            <person name="Zhao L."/>
            <person name="Fang X."/>
            <person name="Chen L."/>
            <person name="Dong Y."/>
            <person name="Chen Y."/>
            <person name="Ding Y."/>
            <person name="Zhao R."/>
            <person name="Feng M."/>
            <person name="Zhu Y."/>
            <person name="Feng Y."/>
            <person name="Jiang X."/>
            <person name="Zhu D."/>
            <person name="Xiang H."/>
            <person name="Feng X."/>
            <person name="Li S."/>
            <person name="Wang J."/>
            <person name="Zhang G."/>
            <person name="Kronforst M.R."/>
            <person name="Wang W."/>
        </authorList>
    </citation>
    <scope>NUCLEOTIDE SEQUENCE [LARGE SCALE GENOMIC DNA]</scope>
    <source>
        <strain evidence="1">Ya'a_city_454_Pm</strain>
        <tissue evidence="1">Whole body</tissue>
    </source>
</reference>
<sequence>MTCATSRANYTSLRAQASATRIATTTHKSVVSYSLALRPRCRRPSELILQYLYSWMYDIKCHKTIT</sequence>